<comment type="function">
    <text evidence="1">Resistance to tetracycline by an active tetracycline efflux. This is an energy-dependent process that decreases the accumulation of the antibiotic in whole cells. This protein functions as a metal-tetracycline/H(+) antiporter.</text>
</comment>
<feature type="transmembrane region" description="Helical" evidence="7">
    <location>
        <begin position="253"/>
        <end position="273"/>
    </location>
</feature>
<evidence type="ECO:0000313" key="10">
    <source>
        <dbReference type="Proteomes" id="UP000198644"/>
    </source>
</evidence>
<dbReference type="Proteomes" id="UP000198644">
    <property type="component" value="Unassembled WGS sequence"/>
</dbReference>
<dbReference type="SUPFAM" id="SSF103473">
    <property type="entry name" value="MFS general substrate transporter"/>
    <property type="match status" value="1"/>
</dbReference>
<dbReference type="EMBL" id="FOYW01000001">
    <property type="protein sequence ID" value="SFR42574.1"/>
    <property type="molecule type" value="Genomic_DNA"/>
</dbReference>
<keyword evidence="6 7" id="KW-0472">Membrane</keyword>
<evidence type="ECO:0000259" key="8">
    <source>
        <dbReference type="PROSITE" id="PS50850"/>
    </source>
</evidence>
<evidence type="ECO:0000256" key="2">
    <source>
        <dbReference type="ARBA" id="ARBA00004141"/>
    </source>
</evidence>
<evidence type="ECO:0000256" key="5">
    <source>
        <dbReference type="ARBA" id="ARBA00022989"/>
    </source>
</evidence>
<evidence type="ECO:0000256" key="3">
    <source>
        <dbReference type="ARBA" id="ARBA00007520"/>
    </source>
</evidence>
<proteinExistence type="inferred from homology"/>
<feature type="transmembrane region" description="Helical" evidence="7">
    <location>
        <begin position="361"/>
        <end position="393"/>
    </location>
</feature>
<feature type="transmembrane region" description="Helical" evidence="7">
    <location>
        <begin position="144"/>
        <end position="167"/>
    </location>
</feature>
<comment type="subcellular location">
    <subcellularLocation>
        <location evidence="2">Membrane</location>
        <topology evidence="2">Multi-pass membrane protein</topology>
    </subcellularLocation>
</comment>
<evidence type="ECO:0000256" key="1">
    <source>
        <dbReference type="ARBA" id="ARBA00003279"/>
    </source>
</evidence>
<dbReference type="InterPro" id="IPR001958">
    <property type="entry name" value="Tet-R_TetA/multi-R_MdtG-like"/>
</dbReference>
<feature type="transmembrane region" description="Helical" evidence="7">
    <location>
        <begin position="86"/>
        <end position="105"/>
    </location>
</feature>
<dbReference type="Pfam" id="PF07690">
    <property type="entry name" value="MFS_1"/>
    <property type="match status" value="1"/>
</dbReference>
<reference evidence="9 10" key="1">
    <citation type="submission" date="2016-10" db="EMBL/GenBank/DDBJ databases">
        <authorList>
            <person name="de Groot N.N."/>
        </authorList>
    </citation>
    <scope>NUCLEOTIDE SEQUENCE [LARGE SCALE GENOMIC DNA]</scope>
    <source>
        <strain evidence="9 10">CGMCC 1.9167</strain>
    </source>
</reference>
<dbReference type="PROSITE" id="PS50850">
    <property type="entry name" value="MFS"/>
    <property type="match status" value="1"/>
</dbReference>
<feature type="transmembrane region" description="Helical" evidence="7">
    <location>
        <begin position="111"/>
        <end position="132"/>
    </location>
</feature>
<evidence type="ECO:0000256" key="6">
    <source>
        <dbReference type="ARBA" id="ARBA00023136"/>
    </source>
</evidence>
<dbReference type="Gene3D" id="1.20.1250.20">
    <property type="entry name" value="MFS general substrate transporter like domains"/>
    <property type="match status" value="2"/>
</dbReference>
<dbReference type="PANTHER" id="PTHR23526">
    <property type="entry name" value="INTEGRAL MEMBRANE TRANSPORT PROTEIN-RELATED"/>
    <property type="match status" value="1"/>
</dbReference>
<dbReference type="PRINTS" id="PR01035">
    <property type="entry name" value="TCRTETA"/>
</dbReference>
<name>A0A1I6GK40_9GAMM</name>
<dbReference type="PROSITE" id="PS00217">
    <property type="entry name" value="SUGAR_TRANSPORT_2"/>
    <property type="match status" value="1"/>
</dbReference>
<dbReference type="InterPro" id="IPR011701">
    <property type="entry name" value="MFS"/>
</dbReference>
<feature type="domain" description="Major facilitator superfamily (MFS) profile" evidence="8">
    <location>
        <begin position="20"/>
        <end position="402"/>
    </location>
</feature>
<feature type="transmembrane region" description="Helical" evidence="7">
    <location>
        <begin position="54"/>
        <end position="74"/>
    </location>
</feature>
<keyword evidence="5 7" id="KW-1133">Transmembrane helix</keyword>
<feature type="transmembrane region" description="Helical" evidence="7">
    <location>
        <begin position="21"/>
        <end position="42"/>
    </location>
</feature>
<accession>A0A1I6GK40</accession>
<keyword evidence="4 7" id="KW-0812">Transmembrane</keyword>
<feature type="transmembrane region" description="Helical" evidence="7">
    <location>
        <begin position="311"/>
        <end position="340"/>
    </location>
</feature>
<dbReference type="GO" id="GO:0022857">
    <property type="term" value="F:transmembrane transporter activity"/>
    <property type="evidence" value="ECO:0007669"/>
    <property type="project" value="InterPro"/>
</dbReference>
<protein>
    <submittedName>
        <fullName evidence="9">Cyanate permease</fullName>
    </submittedName>
</protein>
<dbReference type="InterPro" id="IPR052528">
    <property type="entry name" value="Sugar_transport-like"/>
</dbReference>
<evidence type="ECO:0000256" key="7">
    <source>
        <dbReference type="SAM" id="Phobius"/>
    </source>
</evidence>
<gene>
    <name evidence="9" type="ORF">SAMN05216203_0194</name>
</gene>
<sequence length="407" mass="42802">MNPDNPAPVQTIDPAEARRNFFIICMALTFCFVVYSMLIVAVPVYGLRLGASPLVLGAVLSTQYLLPLLFAIPLGQVVTRYGGRSTLVAGAMIMVAGLLAMHFWYGYPGLILGQLLVGLAHLQMVLAAQTLISNLGTGPRLEQYFGWYATWLSGGQVVGPLLAGLLLPEDQGVGQVFLVMALFALLGGTAGLWLTGQARERLAVARRQTGFRAQWALMRTSSGVQLSVLVTVVGMFALGVYGSYLPVYLESLAMSPAVIGVLVSLRAAVAMVIRPFMARLIALAGGRGPAVLLAFGTLALGITFLGVSAHLVLISLLAVLVGLGSGLTQPLSMVILAEAVDREQRSGALGMRLMANRAIHFLAPLLFGALLSVGGFGLAFGMSGLLIALALVITRRLFRAVAGQGVV</sequence>
<feature type="transmembrane region" description="Helical" evidence="7">
    <location>
        <begin position="173"/>
        <end position="195"/>
    </location>
</feature>
<comment type="similarity">
    <text evidence="3">Belongs to the major facilitator superfamily. TCR/Tet family.</text>
</comment>
<feature type="transmembrane region" description="Helical" evidence="7">
    <location>
        <begin position="216"/>
        <end position="241"/>
    </location>
</feature>
<evidence type="ECO:0000313" key="9">
    <source>
        <dbReference type="EMBL" id="SFR42574.1"/>
    </source>
</evidence>
<dbReference type="GO" id="GO:0016020">
    <property type="term" value="C:membrane"/>
    <property type="evidence" value="ECO:0007669"/>
    <property type="project" value="UniProtKB-SubCell"/>
</dbReference>
<dbReference type="InterPro" id="IPR005829">
    <property type="entry name" value="Sugar_transporter_CS"/>
</dbReference>
<dbReference type="STRING" id="650891.SAMN05216203_0194"/>
<dbReference type="AlphaFoldDB" id="A0A1I6GK40"/>
<evidence type="ECO:0000256" key="4">
    <source>
        <dbReference type="ARBA" id="ARBA00022692"/>
    </source>
</evidence>
<keyword evidence="10" id="KW-1185">Reference proteome</keyword>
<organism evidence="9 10">
    <name type="scientific">Marinobacter daqiaonensis</name>
    <dbReference type="NCBI Taxonomy" id="650891"/>
    <lineage>
        <taxon>Bacteria</taxon>
        <taxon>Pseudomonadati</taxon>
        <taxon>Pseudomonadota</taxon>
        <taxon>Gammaproteobacteria</taxon>
        <taxon>Pseudomonadales</taxon>
        <taxon>Marinobacteraceae</taxon>
        <taxon>Marinobacter</taxon>
    </lineage>
</organism>
<feature type="transmembrane region" description="Helical" evidence="7">
    <location>
        <begin position="280"/>
        <end position="305"/>
    </location>
</feature>
<dbReference type="PANTHER" id="PTHR23526:SF4">
    <property type="entry name" value="INTEGRAL MEMBRANE TRANSPORT PROTEIN"/>
    <property type="match status" value="1"/>
</dbReference>
<dbReference type="InterPro" id="IPR020846">
    <property type="entry name" value="MFS_dom"/>
</dbReference>
<dbReference type="InterPro" id="IPR036259">
    <property type="entry name" value="MFS_trans_sf"/>
</dbReference>